<sequence length="425" mass="48939">LKPLHPFLSRCSRTGRQRFSRHVFGVEQNLCLRFQRTESNKGRDISTAGESDISSSFIENVVATGAWFRERHCDDTPLAGPRQIQIERSLTPVSKRVGVVGRKREKSTASHNVLKSIPRNVIPHVSPLPSEELNPSTTNAKDNREGLELNGLHQLLVYADDVNILGENPQTIRENTGILLEASKEIDLEVNPEKSKYMIMSRDENTVRNGNIKIGNLSFEEVEKFKYLGATVTNINDTREEMKHRINMRNACYYSAEKLLSSSLLSKNLKVGIYKTVILPVVLYGCETWTLTLRVEHRLRVFENKVLRKIFGAKRDEVTGEWRKLHNAELHALYSSPDIIRNIKSKRLKWTGHVARLGEPRNAYRVLVGRPEGKKPLGRPRRRWEDNIKMDLREVGYEDRDWIDLAQDRDLWRAYVRAAMNLRVP</sequence>
<gene>
    <name evidence="2" type="ORF">ANN_25669</name>
</gene>
<dbReference type="SUPFAM" id="SSF56672">
    <property type="entry name" value="DNA/RNA polymerases"/>
    <property type="match status" value="1"/>
</dbReference>
<evidence type="ECO:0000259" key="1">
    <source>
        <dbReference type="Pfam" id="PF00078"/>
    </source>
</evidence>
<dbReference type="Pfam" id="PF00078">
    <property type="entry name" value="RVT_1"/>
    <property type="match status" value="1"/>
</dbReference>
<keyword evidence="3" id="KW-1185">Reference proteome</keyword>
<dbReference type="InterPro" id="IPR000477">
    <property type="entry name" value="RT_dom"/>
</dbReference>
<proteinExistence type="predicted"/>
<reference evidence="2 3" key="1">
    <citation type="journal article" date="2022" name="Allergy">
        <title>Genome assembly and annotation of Periplaneta americana reveal a comprehensive cockroach allergen profile.</title>
        <authorList>
            <person name="Wang L."/>
            <person name="Xiong Q."/>
            <person name="Saelim N."/>
            <person name="Wang L."/>
            <person name="Nong W."/>
            <person name="Wan A.T."/>
            <person name="Shi M."/>
            <person name="Liu X."/>
            <person name="Cao Q."/>
            <person name="Hui J.H.L."/>
            <person name="Sookrung N."/>
            <person name="Leung T.F."/>
            <person name="Tungtrongchitr A."/>
            <person name="Tsui S.K.W."/>
        </authorList>
    </citation>
    <scope>NUCLEOTIDE SEQUENCE [LARGE SCALE GENOMIC DNA]</scope>
    <source>
        <strain evidence="2">PWHHKU_190912</strain>
    </source>
</reference>
<feature type="domain" description="Reverse transcriptase" evidence="1">
    <location>
        <begin position="153"/>
        <end position="231"/>
    </location>
</feature>
<dbReference type="InterPro" id="IPR043502">
    <property type="entry name" value="DNA/RNA_pol_sf"/>
</dbReference>
<accession>A0ABQ8S470</accession>
<dbReference type="PANTHER" id="PTHR47027:SF20">
    <property type="entry name" value="REVERSE TRANSCRIPTASE-LIKE PROTEIN WITH RNA-DIRECTED DNA POLYMERASE DOMAIN"/>
    <property type="match status" value="1"/>
</dbReference>
<dbReference type="Proteomes" id="UP001148838">
    <property type="component" value="Unassembled WGS sequence"/>
</dbReference>
<dbReference type="PANTHER" id="PTHR47027">
    <property type="entry name" value="REVERSE TRANSCRIPTASE DOMAIN-CONTAINING PROTEIN"/>
    <property type="match status" value="1"/>
</dbReference>
<name>A0ABQ8S470_PERAM</name>
<feature type="non-terminal residue" evidence="2">
    <location>
        <position position="1"/>
    </location>
</feature>
<comment type="caution">
    <text evidence="2">The sequence shown here is derived from an EMBL/GenBank/DDBJ whole genome shotgun (WGS) entry which is preliminary data.</text>
</comment>
<evidence type="ECO:0000313" key="3">
    <source>
        <dbReference type="Proteomes" id="UP001148838"/>
    </source>
</evidence>
<organism evidence="2 3">
    <name type="scientific">Periplaneta americana</name>
    <name type="common">American cockroach</name>
    <name type="synonym">Blatta americana</name>
    <dbReference type="NCBI Taxonomy" id="6978"/>
    <lineage>
        <taxon>Eukaryota</taxon>
        <taxon>Metazoa</taxon>
        <taxon>Ecdysozoa</taxon>
        <taxon>Arthropoda</taxon>
        <taxon>Hexapoda</taxon>
        <taxon>Insecta</taxon>
        <taxon>Pterygota</taxon>
        <taxon>Neoptera</taxon>
        <taxon>Polyneoptera</taxon>
        <taxon>Dictyoptera</taxon>
        <taxon>Blattodea</taxon>
        <taxon>Blattoidea</taxon>
        <taxon>Blattidae</taxon>
        <taxon>Blattinae</taxon>
        <taxon>Periplaneta</taxon>
    </lineage>
</organism>
<evidence type="ECO:0000313" key="2">
    <source>
        <dbReference type="EMBL" id="KAJ4428676.1"/>
    </source>
</evidence>
<dbReference type="EMBL" id="JAJSOF020000036">
    <property type="protein sequence ID" value="KAJ4428676.1"/>
    <property type="molecule type" value="Genomic_DNA"/>
</dbReference>
<protein>
    <recommendedName>
        <fullName evidence="1">Reverse transcriptase domain-containing protein</fullName>
    </recommendedName>
</protein>